<dbReference type="PaxDb" id="3880-AES84455"/>
<dbReference type="InterPro" id="IPR032319">
    <property type="entry name" value="CLP1_P"/>
</dbReference>
<keyword evidence="4" id="KW-0808">Transferase</keyword>
<protein>
    <submittedName>
        <fullName evidence="11">Polynucleotide 5-hydroxyl-kinase NOL9-like protein</fullName>
    </submittedName>
</protein>
<sequence length="370" mass="41400">MGSYPPPDIFIPEEWSQAANSIVSSSTPPVVLVCGPGSVGKSTFARYLLNLLLTTRCKKVAYLDTDVGQTEFTPLGLISLTVVYDITPDLKTKYLKPSKRSLFFGDISPKIDPSVFLEYVCSIYDHYQKKYRTFDKRKNASKIQTPLIVNTSGWVKGVGYEVLVDMLKYIGPTHVVKIDLSTEFYKYKNLPAGKFWLDGEDDGTIKLIEIDSALKDREIVQKEARLLREERIVAYFEQCFPSDSGISTHKETAHSLTSHCPYQVPIASIKIRHVHREVPSSEIFYGLNASIVGLAVESEVPGDLPWCLGLGIVRGIDTVKGMLYVITPVPFVSLKKVNLLLQGDIQFPTDLLQPYIDHNRIALTTTTPFT</sequence>
<dbReference type="InterPro" id="IPR027417">
    <property type="entry name" value="P-loop_NTPase"/>
</dbReference>
<evidence type="ECO:0000256" key="5">
    <source>
        <dbReference type="ARBA" id="ARBA00022741"/>
    </source>
</evidence>
<evidence type="ECO:0000256" key="7">
    <source>
        <dbReference type="ARBA" id="ARBA00022840"/>
    </source>
</evidence>
<dbReference type="GO" id="GO:0005634">
    <property type="term" value="C:nucleus"/>
    <property type="evidence" value="ECO:0000318"/>
    <property type="project" value="GO_Central"/>
</dbReference>
<comment type="subcellular location">
    <subcellularLocation>
        <location evidence="1">Nucleus</location>
        <location evidence="1">Nucleolus</location>
    </subcellularLocation>
</comment>
<organism evidence="11 13">
    <name type="scientific">Medicago truncatula</name>
    <name type="common">Barrel medic</name>
    <name type="synonym">Medicago tribuloides</name>
    <dbReference type="NCBI Taxonomy" id="3880"/>
    <lineage>
        <taxon>Eukaryota</taxon>
        <taxon>Viridiplantae</taxon>
        <taxon>Streptophyta</taxon>
        <taxon>Embryophyta</taxon>
        <taxon>Tracheophyta</taxon>
        <taxon>Spermatophyta</taxon>
        <taxon>Magnoliopsida</taxon>
        <taxon>eudicotyledons</taxon>
        <taxon>Gunneridae</taxon>
        <taxon>Pentapetalae</taxon>
        <taxon>rosids</taxon>
        <taxon>fabids</taxon>
        <taxon>Fabales</taxon>
        <taxon>Fabaceae</taxon>
        <taxon>Papilionoideae</taxon>
        <taxon>50 kb inversion clade</taxon>
        <taxon>NPAAA clade</taxon>
        <taxon>Hologalegina</taxon>
        <taxon>IRL clade</taxon>
        <taxon>Trifolieae</taxon>
        <taxon>Medicago</taxon>
    </lineage>
</organism>
<evidence type="ECO:0000256" key="2">
    <source>
        <dbReference type="ARBA" id="ARBA00011003"/>
    </source>
</evidence>
<dbReference type="EnsemblPlants" id="KEH20552">
    <property type="protein sequence ID" value="KEH20552"/>
    <property type="gene ID" value="MTR_8g080140"/>
</dbReference>
<dbReference type="eggNOG" id="KOG2750">
    <property type="taxonomic scope" value="Eukaryota"/>
</dbReference>
<dbReference type="GO" id="GO:0000448">
    <property type="term" value="P:cleavage in ITS2 between 5.8S rRNA and LSU-rRNA of tricistronic rRNA transcript (SSU-rRNA, 5.8S rRNA, LSU-rRNA)"/>
    <property type="evidence" value="ECO:0000318"/>
    <property type="project" value="GO_Central"/>
</dbReference>
<dbReference type="PANTHER" id="PTHR12755:SF3">
    <property type="entry name" value="POLYNUCLEOTIDE 5'-HYDROXYL-KINASE NOL9"/>
    <property type="match status" value="1"/>
</dbReference>
<keyword evidence="6" id="KW-0418">Kinase</keyword>
<dbReference type="PANTHER" id="PTHR12755">
    <property type="entry name" value="CLEAVAGE/POLYADENYLATION FACTOR IA SUBUNIT CLP1P"/>
    <property type="match status" value="1"/>
</dbReference>
<dbReference type="GO" id="GO:0005524">
    <property type="term" value="F:ATP binding"/>
    <property type="evidence" value="ECO:0007669"/>
    <property type="project" value="UniProtKB-KW"/>
</dbReference>
<dbReference type="STRING" id="3880.A0A072TT04"/>
<dbReference type="Gene3D" id="3.40.50.300">
    <property type="entry name" value="P-loop containing nucleotide triphosphate hydrolases"/>
    <property type="match status" value="1"/>
</dbReference>
<dbReference type="Proteomes" id="UP000002051">
    <property type="component" value="Chromosome 8"/>
</dbReference>
<dbReference type="InterPro" id="IPR045116">
    <property type="entry name" value="Clp1/Grc3"/>
</dbReference>
<evidence type="ECO:0000256" key="4">
    <source>
        <dbReference type="ARBA" id="ARBA00022679"/>
    </source>
</evidence>
<dbReference type="EMBL" id="CM001224">
    <property type="protein sequence ID" value="KEH20552.1"/>
    <property type="molecule type" value="Genomic_DNA"/>
</dbReference>
<keyword evidence="5" id="KW-0547">Nucleotide-binding</keyword>
<evidence type="ECO:0000313" key="11">
    <source>
        <dbReference type="EMBL" id="KEH20552.1"/>
    </source>
</evidence>
<evidence type="ECO:0000256" key="1">
    <source>
        <dbReference type="ARBA" id="ARBA00004604"/>
    </source>
</evidence>
<reference evidence="12" key="3">
    <citation type="submission" date="2015-04" db="UniProtKB">
        <authorList>
            <consortium name="EnsemblPlants"/>
        </authorList>
    </citation>
    <scope>IDENTIFICATION</scope>
    <source>
        <strain evidence="12">cv. Jemalong A17</strain>
    </source>
</reference>
<keyword evidence="3" id="KW-0698">rRNA processing</keyword>
<keyword evidence="7" id="KW-0067">ATP-binding</keyword>
<dbReference type="HOGENOM" id="CLU_021128_1_0_1"/>
<reference evidence="11 13" key="2">
    <citation type="journal article" date="2014" name="BMC Genomics">
        <title>An improved genome release (version Mt4.0) for the model legume Medicago truncatula.</title>
        <authorList>
            <person name="Tang H."/>
            <person name="Krishnakumar V."/>
            <person name="Bidwell S."/>
            <person name="Rosen B."/>
            <person name="Chan A."/>
            <person name="Zhou S."/>
            <person name="Gentzbittel L."/>
            <person name="Childs K.L."/>
            <person name="Yandell M."/>
            <person name="Gundlach H."/>
            <person name="Mayer K.F."/>
            <person name="Schwartz D.C."/>
            <person name="Town C.D."/>
        </authorList>
    </citation>
    <scope>GENOME REANNOTATION</scope>
    <source>
        <strain evidence="11">A17</strain>
        <strain evidence="12 13">cv. Jemalong A17</strain>
    </source>
</reference>
<keyword evidence="8" id="KW-0539">Nucleus</keyword>
<dbReference type="AlphaFoldDB" id="A0A072TT04"/>
<name>A0A072TT04_MEDTR</name>
<dbReference type="Pfam" id="PF16575">
    <property type="entry name" value="CLP1_P"/>
    <property type="match status" value="1"/>
</dbReference>
<feature type="domain" description="NOL9 C-terminal" evidence="10">
    <location>
        <begin position="257"/>
        <end position="348"/>
    </location>
</feature>
<dbReference type="InterPro" id="IPR057570">
    <property type="entry name" value="NOL9_C"/>
</dbReference>
<evidence type="ECO:0000259" key="10">
    <source>
        <dbReference type="Pfam" id="PF25467"/>
    </source>
</evidence>
<accession>A0A072TT04</accession>
<dbReference type="SUPFAM" id="SSF52540">
    <property type="entry name" value="P-loop containing nucleoside triphosphate hydrolases"/>
    <property type="match status" value="1"/>
</dbReference>
<feature type="domain" description="Clp1 P-loop" evidence="9">
    <location>
        <begin position="35"/>
        <end position="238"/>
    </location>
</feature>
<dbReference type="GO" id="GO:0051731">
    <property type="term" value="F:polynucleotide 5'-hydroxyl-kinase activity"/>
    <property type="evidence" value="ECO:0000318"/>
    <property type="project" value="GO_Central"/>
</dbReference>
<evidence type="ECO:0000256" key="3">
    <source>
        <dbReference type="ARBA" id="ARBA00022552"/>
    </source>
</evidence>
<gene>
    <name evidence="11" type="ordered locus">MTR_8g080140</name>
</gene>
<keyword evidence="13" id="KW-1185">Reference proteome</keyword>
<evidence type="ECO:0000259" key="9">
    <source>
        <dbReference type="Pfam" id="PF16575"/>
    </source>
</evidence>
<evidence type="ECO:0000313" key="12">
    <source>
        <dbReference type="EnsemblPlants" id="KEH20552"/>
    </source>
</evidence>
<proteinExistence type="inferred from homology"/>
<dbReference type="GO" id="GO:0005730">
    <property type="term" value="C:nucleolus"/>
    <property type="evidence" value="ECO:0007669"/>
    <property type="project" value="UniProtKB-SubCell"/>
</dbReference>
<dbReference type="Pfam" id="PF25467">
    <property type="entry name" value="NOL9_C"/>
    <property type="match status" value="1"/>
</dbReference>
<evidence type="ECO:0000256" key="8">
    <source>
        <dbReference type="ARBA" id="ARBA00023242"/>
    </source>
</evidence>
<comment type="similarity">
    <text evidence="2">Belongs to the Clp1 family. NOL9/GRC3 subfamily.</text>
</comment>
<evidence type="ECO:0000313" key="13">
    <source>
        <dbReference type="Proteomes" id="UP000002051"/>
    </source>
</evidence>
<evidence type="ECO:0000256" key="6">
    <source>
        <dbReference type="ARBA" id="ARBA00022777"/>
    </source>
</evidence>
<reference evidence="11 13" key="1">
    <citation type="journal article" date="2011" name="Nature">
        <title>The Medicago genome provides insight into the evolution of rhizobial symbioses.</title>
        <authorList>
            <person name="Young N.D."/>
            <person name="Debelle F."/>
            <person name="Oldroyd G.E."/>
            <person name="Geurts R."/>
            <person name="Cannon S.B."/>
            <person name="Udvardi M.K."/>
            <person name="Benedito V.A."/>
            <person name="Mayer K.F."/>
            <person name="Gouzy J."/>
            <person name="Schoof H."/>
            <person name="Van de Peer Y."/>
            <person name="Proost S."/>
            <person name="Cook D.R."/>
            <person name="Meyers B.C."/>
            <person name="Spannagl M."/>
            <person name="Cheung F."/>
            <person name="De Mita S."/>
            <person name="Krishnakumar V."/>
            <person name="Gundlach H."/>
            <person name="Zhou S."/>
            <person name="Mudge J."/>
            <person name="Bharti A.K."/>
            <person name="Murray J.D."/>
            <person name="Naoumkina M.A."/>
            <person name="Rosen B."/>
            <person name="Silverstein K.A."/>
            <person name="Tang H."/>
            <person name="Rombauts S."/>
            <person name="Zhao P.X."/>
            <person name="Zhou P."/>
            <person name="Barbe V."/>
            <person name="Bardou P."/>
            <person name="Bechner M."/>
            <person name="Bellec A."/>
            <person name="Berger A."/>
            <person name="Berges H."/>
            <person name="Bidwell S."/>
            <person name="Bisseling T."/>
            <person name="Choisne N."/>
            <person name="Couloux A."/>
            <person name="Denny R."/>
            <person name="Deshpande S."/>
            <person name="Dai X."/>
            <person name="Doyle J.J."/>
            <person name="Dudez A.M."/>
            <person name="Farmer A.D."/>
            <person name="Fouteau S."/>
            <person name="Franken C."/>
            <person name="Gibelin C."/>
            <person name="Gish J."/>
            <person name="Goldstein S."/>
            <person name="Gonzalez A.J."/>
            <person name="Green P.J."/>
            <person name="Hallab A."/>
            <person name="Hartog M."/>
            <person name="Hua A."/>
            <person name="Humphray S.J."/>
            <person name="Jeong D.H."/>
            <person name="Jing Y."/>
            <person name="Jocker A."/>
            <person name="Kenton S.M."/>
            <person name="Kim D.J."/>
            <person name="Klee K."/>
            <person name="Lai H."/>
            <person name="Lang C."/>
            <person name="Lin S."/>
            <person name="Macmil S.L."/>
            <person name="Magdelenat G."/>
            <person name="Matthews L."/>
            <person name="McCorrison J."/>
            <person name="Monaghan E.L."/>
            <person name="Mun J.H."/>
            <person name="Najar F.Z."/>
            <person name="Nicholson C."/>
            <person name="Noirot C."/>
            <person name="O'Bleness M."/>
            <person name="Paule C.R."/>
            <person name="Poulain J."/>
            <person name="Prion F."/>
            <person name="Qin B."/>
            <person name="Qu C."/>
            <person name="Retzel E.F."/>
            <person name="Riddle C."/>
            <person name="Sallet E."/>
            <person name="Samain S."/>
            <person name="Samson N."/>
            <person name="Sanders I."/>
            <person name="Saurat O."/>
            <person name="Scarpelli C."/>
            <person name="Schiex T."/>
            <person name="Segurens B."/>
            <person name="Severin A.J."/>
            <person name="Sherrier D.J."/>
            <person name="Shi R."/>
            <person name="Sims S."/>
            <person name="Singer S.R."/>
            <person name="Sinharoy S."/>
            <person name="Sterck L."/>
            <person name="Viollet A."/>
            <person name="Wang B.B."/>
            <person name="Wang K."/>
            <person name="Wang M."/>
            <person name="Wang X."/>
            <person name="Warfsmann J."/>
            <person name="Weissenbach J."/>
            <person name="White D.D."/>
            <person name="White J.D."/>
            <person name="Wiley G.B."/>
            <person name="Wincker P."/>
            <person name="Xing Y."/>
            <person name="Yang L."/>
            <person name="Yao Z."/>
            <person name="Ying F."/>
            <person name="Zhai J."/>
            <person name="Zhou L."/>
            <person name="Zuber A."/>
            <person name="Denarie J."/>
            <person name="Dixon R.A."/>
            <person name="May G.D."/>
            <person name="Schwartz D.C."/>
            <person name="Rogers J."/>
            <person name="Quetier F."/>
            <person name="Town C.D."/>
            <person name="Roe B.A."/>
        </authorList>
    </citation>
    <scope>NUCLEOTIDE SEQUENCE [LARGE SCALE GENOMIC DNA]</scope>
    <source>
        <strain evidence="11">A17</strain>
        <strain evidence="12 13">cv. Jemalong A17</strain>
    </source>
</reference>